<feature type="signal peptide" evidence="2">
    <location>
        <begin position="1"/>
        <end position="22"/>
    </location>
</feature>
<accession>A0ABM1QU23</accession>
<evidence type="ECO:0000313" key="3">
    <source>
        <dbReference type="Proteomes" id="UP000694864"/>
    </source>
</evidence>
<protein>
    <submittedName>
        <fullName evidence="4">Alpha-galactosidase 1-like isoform X2</fullName>
    </submittedName>
</protein>
<feature type="chain" id="PRO_5045825038" evidence="2">
    <location>
        <begin position="23"/>
        <end position="95"/>
    </location>
</feature>
<name>A0ABM1QU23_CAMSA</name>
<evidence type="ECO:0000256" key="1">
    <source>
        <dbReference type="SAM" id="MobiDB-lite"/>
    </source>
</evidence>
<reference evidence="4" key="2">
    <citation type="submission" date="2025-08" db="UniProtKB">
        <authorList>
            <consortium name="RefSeq"/>
        </authorList>
    </citation>
    <scope>IDENTIFICATION</scope>
    <source>
        <tissue evidence="4">Leaf</tissue>
    </source>
</reference>
<evidence type="ECO:0000313" key="4">
    <source>
        <dbReference type="RefSeq" id="XP_019090261.1"/>
    </source>
</evidence>
<feature type="region of interest" description="Disordered" evidence="1">
    <location>
        <begin position="73"/>
        <end position="95"/>
    </location>
</feature>
<reference evidence="3" key="1">
    <citation type="journal article" date="2014" name="Nat. Commun.">
        <title>The emerging biofuel crop Camelina sativa retains a highly undifferentiated hexaploid genome structure.</title>
        <authorList>
            <person name="Kagale S."/>
            <person name="Koh C."/>
            <person name="Nixon J."/>
            <person name="Bollina V."/>
            <person name="Clarke W.E."/>
            <person name="Tuteja R."/>
            <person name="Spillane C."/>
            <person name="Robinson S.J."/>
            <person name="Links M.G."/>
            <person name="Clarke C."/>
            <person name="Higgins E.E."/>
            <person name="Huebert T."/>
            <person name="Sharpe A.G."/>
            <person name="Parkin I.A."/>
        </authorList>
    </citation>
    <scope>NUCLEOTIDE SEQUENCE [LARGE SCALE GENOMIC DNA]</scope>
    <source>
        <strain evidence="3">cv. DH55</strain>
    </source>
</reference>
<keyword evidence="3" id="KW-1185">Reference proteome</keyword>
<dbReference type="GeneID" id="104734890"/>
<dbReference type="RefSeq" id="XP_019090261.1">
    <property type="nucleotide sequence ID" value="XM_019234716.1"/>
</dbReference>
<sequence length="95" mass="10272">MVKISRILVMMVSSMVMTVVESSRSVDVDGDDSEILRRHLLANGLGLTPPMGSMIARLKLLVTTSVRGDMHPALWGSPVGNSRRTTNDIKVPGLV</sequence>
<gene>
    <name evidence="4" type="primary">LOC104734890</name>
</gene>
<organism evidence="3 4">
    <name type="scientific">Camelina sativa</name>
    <name type="common">False flax</name>
    <name type="synonym">Myagrum sativum</name>
    <dbReference type="NCBI Taxonomy" id="90675"/>
    <lineage>
        <taxon>Eukaryota</taxon>
        <taxon>Viridiplantae</taxon>
        <taxon>Streptophyta</taxon>
        <taxon>Embryophyta</taxon>
        <taxon>Tracheophyta</taxon>
        <taxon>Spermatophyta</taxon>
        <taxon>Magnoliopsida</taxon>
        <taxon>eudicotyledons</taxon>
        <taxon>Gunneridae</taxon>
        <taxon>Pentapetalae</taxon>
        <taxon>rosids</taxon>
        <taxon>malvids</taxon>
        <taxon>Brassicales</taxon>
        <taxon>Brassicaceae</taxon>
        <taxon>Camelineae</taxon>
        <taxon>Camelina</taxon>
    </lineage>
</organism>
<dbReference type="Proteomes" id="UP000694864">
    <property type="component" value="Chromosome 13"/>
</dbReference>
<evidence type="ECO:0000256" key="2">
    <source>
        <dbReference type="SAM" id="SignalP"/>
    </source>
</evidence>
<proteinExistence type="predicted"/>
<keyword evidence="2" id="KW-0732">Signal</keyword>